<dbReference type="InParanoid" id="G8ZN92"/>
<comment type="similarity">
    <text evidence="2">Belongs to the mitochondrion-specific ribosomal protein mL49 family.</text>
</comment>
<dbReference type="RefSeq" id="XP_003679297.1">
    <property type="nucleotide sequence ID" value="XM_003679249.1"/>
</dbReference>
<dbReference type="Gene3D" id="3.30.780.10">
    <property type="entry name" value="SUI1-like domain"/>
    <property type="match status" value="1"/>
</dbReference>
<evidence type="ECO:0000313" key="8">
    <source>
        <dbReference type="Proteomes" id="UP000005627"/>
    </source>
</evidence>
<dbReference type="PANTHER" id="PTHR13477">
    <property type="entry name" value="MITOCHONDRIAL 39S RIBOSOMAL PROTEIN L49"/>
    <property type="match status" value="1"/>
</dbReference>
<protein>
    <recommendedName>
        <fullName evidence="6">Large ribosomal subunit protein mL49</fullName>
    </recommendedName>
</protein>
<evidence type="ECO:0000256" key="4">
    <source>
        <dbReference type="ARBA" id="ARBA00023128"/>
    </source>
</evidence>
<dbReference type="KEGG" id="tdl:TDEL_0A07540"/>
<dbReference type="GO" id="GO:0005762">
    <property type="term" value="C:mitochondrial large ribosomal subunit"/>
    <property type="evidence" value="ECO:0007669"/>
    <property type="project" value="EnsemblFungi"/>
</dbReference>
<evidence type="ECO:0000313" key="7">
    <source>
        <dbReference type="EMBL" id="CCE90086.1"/>
    </source>
</evidence>
<organism evidence="7 8">
    <name type="scientific">Torulaspora delbrueckii</name>
    <name type="common">Yeast</name>
    <name type="synonym">Candida colliculosa</name>
    <dbReference type="NCBI Taxonomy" id="4950"/>
    <lineage>
        <taxon>Eukaryota</taxon>
        <taxon>Fungi</taxon>
        <taxon>Dikarya</taxon>
        <taxon>Ascomycota</taxon>
        <taxon>Saccharomycotina</taxon>
        <taxon>Saccharomycetes</taxon>
        <taxon>Saccharomycetales</taxon>
        <taxon>Saccharomycetaceae</taxon>
        <taxon>Torulaspora</taxon>
    </lineage>
</organism>
<dbReference type="PANTHER" id="PTHR13477:SF0">
    <property type="entry name" value="LARGE RIBOSOMAL SUBUNIT PROTEIN ML49"/>
    <property type="match status" value="1"/>
</dbReference>
<dbReference type="eggNOG" id="KOG4034">
    <property type="taxonomic scope" value="Eukaryota"/>
</dbReference>
<dbReference type="Pfam" id="PF05046">
    <property type="entry name" value="Img2"/>
    <property type="match status" value="1"/>
</dbReference>
<gene>
    <name evidence="7" type="primary">TDEL0A07540</name>
    <name evidence="7" type="ORF">TDEL_0A07540</name>
</gene>
<dbReference type="Proteomes" id="UP000005627">
    <property type="component" value="Chromosome 1"/>
</dbReference>
<keyword evidence="5" id="KW-0687">Ribonucleoprotein</keyword>
<keyword evidence="8" id="KW-1185">Reference proteome</keyword>
<dbReference type="GeneID" id="11502787"/>
<name>G8ZN92_TORDE</name>
<reference evidence="7 8" key="1">
    <citation type="journal article" date="2011" name="Proc. Natl. Acad. Sci. U.S.A.">
        <title>Evolutionary erosion of yeast sex chromosomes by mating-type switching accidents.</title>
        <authorList>
            <person name="Gordon J.L."/>
            <person name="Armisen D."/>
            <person name="Proux-Wera E."/>
            <person name="Oheigeartaigh S.S."/>
            <person name="Byrne K.P."/>
            <person name="Wolfe K.H."/>
        </authorList>
    </citation>
    <scope>NUCLEOTIDE SEQUENCE [LARGE SCALE GENOMIC DNA]</scope>
    <source>
        <strain evidence="8">ATCC 10662 / CBS 1146 / NBRC 0425 / NCYC 2629 / NRRL Y-866</strain>
    </source>
</reference>
<evidence type="ECO:0000256" key="2">
    <source>
        <dbReference type="ARBA" id="ARBA00005677"/>
    </source>
</evidence>
<dbReference type="HOGENOM" id="CLU_132729_1_0_1"/>
<dbReference type="OrthoDB" id="19439at2759"/>
<dbReference type="STRING" id="1076872.G8ZN92"/>
<evidence type="ECO:0000256" key="5">
    <source>
        <dbReference type="ARBA" id="ARBA00023274"/>
    </source>
</evidence>
<dbReference type="GO" id="GO:0003735">
    <property type="term" value="F:structural constituent of ribosome"/>
    <property type="evidence" value="ECO:0007669"/>
    <property type="project" value="EnsemblFungi"/>
</dbReference>
<dbReference type="EMBL" id="HE616742">
    <property type="protein sequence ID" value="CCE90086.1"/>
    <property type="molecule type" value="Genomic_DNA"/>
</dbReference>
<accession>G8ZN92</accession>
<dbReference type="InterPro" id="IPR007740">
    <property type="entry name" value="Ribosomal_mL49"/>
</dbReference>
<evidence type="ECO:0000256" key="1">
    <source>
        <dbReference type="ARBA" id="ARBA00004173"/>
    </source>
</evidence>
<evidence type="ECO:0000256" key="3">
    <source>
        <dbReference type="ARBA" id="ARBA00022980"/>
    </source>
</evidence>
<keyword evidence="3" id="KW-0689">Ribosomal protein</keyword>
<sequence>MLRTCSPSLRLFSGCLLRNSIRLQSTIETAQLDEALESTFTIFPRIQDVKPEDLLGSSSFEKQQYFVERSATGNLPVYTDYKAGGNKSVTEIRKITGNIVQLRNDLQAELPRIDKDAWTIRPQSNKIVVKGDVAQDIKKVLRAKF</sequence>
<evidence type="ECO:0000256" key="6">
    <source>
        <dbReference type="ARBA" id="ARBA00035191"/>
    </source>
</evidence>
<keyword evidence="4" id="KW-0496">Mitochondrion</keyword>
<dbReference type="GO" id="GO:0006412">
    <property type="term" value="P:translation"/>
    <property type="evidence" value="ECO:0007669"/>
    <property type="project" value="InterPro"/>
</dbReference>
<proteinExistence type="inferred from homology"/>
<dbReference type="FunCoup" id="G8ZN92">
    <property type="interactions" value="171"/>
</dbReference>
<comment type="subcellular location">
    <subcellularLocation>
        <location evidence="1">Mitochondrion</location>
    </subcellularLocation>
</comment>
<dbReference type="AlphaFoldDB" id="G8ZN92"/>